<keyword evidence="2" id="KW-0880">Kelch repeat</keyword>
<dbReference type="Pfam" id="PF01344">
    <property type="entry name" value="Kelch_1"/>
    <property type="match status" value="1"/>
</dbReference>
<dbReference type="Gene3D" id="2.120.10.80">
    <property type="entry name" value="Kelch-type beta propeller"/>
    <property type="match status" value="1"/>
</dbReference>
<evidence type="ECO:0000256" key="4">
    <source>
        <dbReference type="ARBA" id="ARBA00022786"/>
    </source>
</evidence>
<dbReference type="Proteomes" id="UP000887540">
    <property type="component" value="Unplaced"/>
</dbReference>
<dbReference type="InterPro" id="IPR011333">
    <property type="entry name" value="SKP1/BTB/POZ_sf"/>
</dbReference>
<dbReference type="WBParaSite" id="ACRNAN_Path_854.g3305.t1">
    <property type="protein sequence ID" value="ACRNAN_Path_854.g3305.t1"/>
    <property type="gene ID" value="ACRNAN_Path_854.g3305"/>
</dbReference>
<feature type="domain" description="BTB" evidence="6">
    <location>
        <begin position="29"/>
        <end position="96"/>
    </location>
</feature>
<dbReference type="Pfam" id="PF00651">
    <property type="entry name" value="BTB"/>
    <property type="match status" value="1"/>
</dbReference>
<dbReference type="FunFam" id="1.25.40.420:FF:000001">
    <property type="entry name" value="Kelch-like family member 12"/>
    <property type="match status" value="1"/>
</dbReference>
<dbReference type="InterPro" id="IPR006652">
    <property type="entry name" value="Kelch_1"/>
</dbReference>
<proteinExistence type="predicted"/>
<evidence type="ECO:0000313" key="8">
    <source>
        <dbReference type="WBParaSite" id="ACRNAN_Path_854.g3305.t1"/>
    </source>
</evidence>
<name>A0A914CCJ5_9BILA</name>
<reference evidence="8" key="1">
    <citation type="submission" date="2022-11" db="UniProtKB">
        <authorList>
            <consortium name="WormBaseParasite"/>
        </authorList>
    </citation>
    <scope>IDENTIFICATION</scope>
</reference>
<dbReference type="PANTHER" id="PTHR24412">
    <property type="entry name" value="KELCH PROTEIN"/>
    <property type="match status" value="1"/>
</dbReference>
<dbReference type="SMART" id="SM00612">
    <property type="entry name" value="Kelch"/>
    <property type="match status" value="6"/>
</dbReference>
<keyword evidence="3" id="KW-0677">Repeat</keyword>
<evidence type="ECO:0000256" key="2">
    <source>
        <dbReference type="ARBA" id="ARBA00022441"/>
    </source>
</evidence>
<accession>A0A914CCJ5</accession>
<dbReference type="Gene3D" id="3.30.710.10">
    <property type="entry name" value="Potassium Channel Kv1.1, Chain A"/>
    <property type="match status" value="1"/>
</dbReference>
<evidence type="ECO:0000256" key="1">
    <source>
        <dbReference type="ARBA" id="ARBA00004906"/>
    </source>
</evidence>
<dbReference type="SUPFAM" id="SSF117281">
    <property type="entry name" value="Kelch motif"/>
    <property type="match status" value="1"/>
</dbReference>
<keyword evidence="4" id="KW-0833">Ubl conjugation pathway</keyword>
<evidence type="ECO:0000256" key="3">
    <source>
        <dbReference type="ARBA" id="ARBA00022737"/>
    </source>
</evidence>
<keyword evidence="7" id="KW-1185">Reference proteome</keyword>
<dbReference type="InterPro" id="IPR000210">
    <property type="entry name" value="BTB/POZ_dom"/>
</dbReference>
<dbReference type="SMART" id="SM00225">
    <property type="entry name" value="BTB"/>
    <property type="match status" value="1"/>
</dbReference>
<evidence type="ECO:0000259" key="6">
    <source>
        <dbReference type="PROSITE" id="PS50097"/>
    </source>
</evidence>
<comment type="pathway">
    <text evidence="1">Protein modification; protein ubiquitination.</text>
</comment>
<protein>
    <submittedName>
        <fullName evidence="8">BTB domain-containing protein</fullName>
    </submittedName>
</protein>
<organism evidence="7 8">
    <name type="scientific">Acrobeloides nanus</name>
    <dbReference type="NCBI Taxonomy" id="290746"/>
    <lineage>
        <taxon>Eukaryota</taxon>
        <taxon>Metazoa</taxon>
        <taxon>Ecdysozoa</taxon>
        <taxon>Nematoda</taxon>
        <taxon>Chromadorea</taxon>
        <taxon>Rhabditida</taxon>
        <taxon>Tylenchina</taxon>
        <taxon>Cephalobomorpha</taxon>
        <taxon>Cephaloboidea</taxon>
        <taxon>Cephalobidae</taxon>
        <taxon>Acrobeloides</taxon>
    </lineage>
</organism>
<dbReference type="GO" id="GO:0003779">
    <property type="term" value="F:actin binding"/>
    <property type="evidence" value="ECO:0007669"/>
    <property type="project" value="UniProtKB-KW"/>
</dbReference>
<dbReference type="FunFam" id="3.30.710.10:FF:000001">
    <property type="entry name" value="Kelch-like family member 20"/>
    <property type="match status" value="1"/>
</dbReference>
<dbReference type="InterPro" id="IPR017096">
    <property type="entry name" value="BTB-kelch_protein"/>
</dbReference>
<dbReference type="SUPFAM" id="SSF54695">
    <property type="entry name" value="POZ domain"/>
    <property type="match status" value="1"/>
</dbReference>
<evidence type="ECO:0000313" key="7">
    <source>
        <dbReference type="Proteomes" id="UP000887540"/>
    </source>
</evidence>
<dbReference type="PROSITE" id="PS50097">
    <property type="entry name" value="BTB"/>
    <property type="match status" value="1"/>
</dbReference>
<dbReference type="Gene3D" id="1.25.40.420">
    <property type="match status" value="1"/>
</dbReference>
<dbReference type="AlphaFoldDB" id="A0A914CCJ5"/>
<dbReference type="PANTHER" id="PTHR24412:SF451">
    <property type="entry name" value="KELCH-LIKE PROTEIN 20"/>
    <property type="match status" value="1"/>
</dbReference>
<evidence type="ECO:0000256" key="5">
    <source>
        <dbReference type="ARBA" id="ARBA00023203"/>
    </source>
</evidence>
<dbReference type="InterPro" id="IPR011705">
    <property type="entry name" value="BACK"/>
</dbReference>
<dbReference type="InterPro" id="IPR015915">
    <property type="entry name" value="Kelch-typ_b-propeller"/>
</dbReference>
<dbReference type="Pfam" id="PF24681">
    <property type="entry name" value="Kelch_KLHDC2_KLHL20_DRC7"/>
    <property type="match status" value="1"/>
</dbReference>
<dbReference type="SMART" id="SM00875">
    <property type="entry name" value="BACK"/>
    <property type="match status" value="1"/>
</dbReference>
<keyword evidence="5" id="KW-0009">Actin-binding</keyword>
<dbReference type="Pfam" id="PF07707">
    <property type="entry name" value="BACK"/>
    <property type="match status" value="1"/>
</dbReference>
<dbReference type="PIRSF" id="PIRSF037037">
    <property type="entry name" value="Kelch-like_protein_gigaxonin"/>
    <property type="match status" value="1"/>
</dbReference>
<sequence>MPLTYRRSSESSSKAFEQMDELRQSLCLCDVTLVVQGKRINAHRLLLASCSNYFKAMFTSEMAESRQQEIQMVDIDDITLEALVDFCYSGEITISDSNVQSILPAACLLQIQEVQDTCCEFLKKQLDPTNCLGIRLFADTHGCRDLYKVADKYMLEHFQEVVSNEEFLLLPTTMLIEIISNEELDVKSEEQVFKAVINWVRHDLENRQQELSKILEHVRLPLCSATFLVTVVSKDPLIKTDIKCRDIVDEAKNYLLLPSERIDYQGTRYKPRRPVRVGELLYAVGGWCSGDAIASVERMDSRTGDWRTVAPMSKRRCGVGVAVLNDLLYAVGGHDGQKYLKCVERYDPHTNKWSSDVAPTSTCRTSVGVAVLDGYLYAVGGQDGVSCLNIVERYDARRNEWIEVAPMSSRRLGVSVSVLDGCLYAVGGADGQCPLNTVERYDPRCDEWHSVRPMNTRRKHLGSAVYNGFLYAVGGRADSCELASCEKYDRVKNAWLPVVPMNHRRSGVGLAVVNNQLYAVGGFDGCAYLKSVEVLDEDSDSGINQWRHAGMMAYRRLGGGVGVITLTNDQLAACVGHGVETTKIENFDLSYDLNFT</sequence>